<dbReference type="RefSeq" id="WP_079949155.1">
    <property type="nucleotide sequence ID" value="NZ_MXSO01000004.1"/>
</dbReference>
<feature type="transmembrane region" description="Helical" evidence="1">
    <location>
        <begin position="38"/>
        <end position="57"/>
    </location>
</feature>
<accession>A0A737BC63</accession>
<dbReference type="EMBL" id="DAATCY010000003">
    <property type="protein sequence ID" value="HAE8087143.1"/>
    <property type="molecule type" value="Genomic_DNA"/>
</dbReference>
<reference evidence="2" key="1">
    <citation type="journal article" date="2018" name="Genome Biol.">
        <title>SKESA: strategic k-mer extension for scrupulous assemblies.</title>
        <authorList>
            <person name="Souvorov A."/>
            <person name="Agarwala R."/>
            <person name="Lipman D.J."/>
        </authorList>
    </citation>
    <scope>NUCLEOTIDE SEQUENCE</scope>
    <source>
        <strain evidence="2">NCTR-RN187</strain>
    </source>
</reference>
<feature type="transmembrane region" description="Helical" evidence="1">
    <location>
        <begin position="14"/>
        <end position="33"/>
    </location>
</feature>
<protein>
    <submittedName>
        <fullName evidence="2">Uncharacterized protein</fullName>
    </submittedName>
</protein>
<name>A0A737BC63_SALNE</name>
<feature type="transmembrane region" description="Helical" evidence="1">
    <location>
        <begin position="63"/>
        <end position="96"/>
    </location>
</feature>
<evidence type="ECO:0000256" key="1">
    <source>
        <dbReference type="SAM" id="Phobius"/>
    </source>
</evidence>
<feature type="transmembrane region" description="Helical" evidence="1">
    <location>
        <begin position="169"/>
        <end position="194"/>
    </location>
</feature>
<sequence length="408" mass="44307">MTNYTDVTVKAQNAGSGLCFLLLLAVWAGVFFIPEAIFLVVPGMIGFALLFFIYYLASEGHLAGILGGIVVSVILMAIAAAIPVIGWIILICWILYNIARAFESIKNLLPDALLSAALYASLLIPVIYQFNHYDTSNALLTAGCGIVYFFAAAGAIARISERSDTPKHSLFLFSVMLLSVPMIVLLFASIVASLRTAFQTSLVKTTAKLPQSVSGYTTARGTVVADYTRNVTQTVVTSTIVPGGGAVGASLTGSLAELSPPADEQPARQLNHEKEQRYETHKDHHFYRYDGLNDKKIGNFLQAVAAAGTLPPLNKEDVLVYFDETLMGKGDRGVVLTDEAIYCLPGMFEDEKKFFTRFSDIEKATFSGAMNKQITLWLKEGKKQKITLTQSNAGAKKVFEMIELAIAS</sequence>
<reference evidence="2" key="2">
    <citation type="submission" date="2018-07" db="EMBL/GenBank/DDBJ databases">
        <authorList>
            <consortium name="NCBI Pathogen Detection Project"/>
        </authorList>
    </citation>
    <scope>NUCLEOTIDE SEQUENCE</scope>
    <source>
        <strain evidence="2">NCTR-RN187</strain>
    </source>
</reference>
<organism evidence="2">
    <name type="scientific">Salmonella newport</name>
    <dbReference type="NCBI Taxonomy" id="108619"/>
    <lineage>
        <taxon>Bacteria</taxon>
        <taxon>Pseudomonadati</taxon>
        <taxon>Pseudomonadota</taxon>
        <taxon>Gammaproteobacteria</taxon>
        <taxon>Enterobacterales</taxon>
        <taxon>Enterobacteriaceae</taxon>
        <taxon>Salmonella</taxon>
    </lineage>
</organism>
<keyword evidence="1" id="KW-0472">Membrane</keyword>
<gene>
    <name evidence="2" type="ORF">GNA70_001176</name>
</gene>
<feature type="transmembrane region" description="Helical" evidence="1">
    <location>
        <begin position="136"/>
        <end position="157"/>
    </location>
</feature>
<comment type="caution">
    <text evidence="2">The sequence shown here is derived from an EMBL/GenBank/DDBJ whole genome shotgun (WGS) entry which is preliminary data.</text>
</comment>
<dbReference type="AlphaFoldDB" id="A0A737BC63"/>
<proteinExistence type="predicted"/>
<evidence type="ECO:0000313" key="2">
    <source>
        <dbReference type="EMBL" id="HAE8087143.1"/>
    </source>
</evidence>
<keyword evidence="1" id="KW-0812">Transmembrane</keyword>
<keyword evidence="1" id="KW-1133">Transmembrane helix</keyword>
<feature type="transmembrane region" description="Helical" evidence="1">
    <location>
        <begin position="108"/>
        <end position="130"/>
    </location>
</feature>